<keyword evidence="1" id="KW-0472">Membrane</keyword>
<keyword evidence="1" id="KW-0812">Transmembrane</keyword>
<dbReference type="Proteomes" id="UP000784128">
    <property type="component" value="Unassembled WGS sequence"/>
</dbReference>
<keyword evidence="1" id="KW-1133">Transmembrane helix</keyword>
<name>A0ABS5U9Q8_9BACT</name>
<evidence type="ECO:0000313" key="3">
    <source>
        <dbReference type="Proteomes" id="UP000784128"/>
    </source>
</evidence>
<protein>
    <submittedName>
        <fullName evidence="2">Uncharacterized protein</fullName>
    </submittedName>
</protein>
<feature type="transmembrane region" description="Helical" evidence="1">
    <location>
        <begin position="12"/>
        <end position="34"/>
    </location>
</feature>
<reference evidence="2 3" key="1">
    <citation type="submission" date="2021-05" db="EMBL/GenBank/DDBJ databases">
        <title>The draft genome of Geobacter chapellei DSM 13688.</title>
        <authorList>
            <person name="Xu Z."/>
            <person name="Masuda Y."/>
            <person name="Itoh H."/>
            <person name="Senoo K."/>
        </authorList>
    </citation>
    <scope>NUCLEOTIDE SEQUENCE [LARGE SCALE GENOMIC DNA]</scope>
    <source>
        <strain evidence="2 3">DSM 13688</strain>
    </source>
</reference>
<accession>A0ABS5U9Q8</accession>
<feature type="transmembrane region" description="Helical" evidence="1">
    <location>
        <begin position="119"/>
        <end position="142"/>
    </location>
</feature>
<keyword evidence="3" id="KW-1185">Reference proteome</keyword>
<dbReference type="RefSeq" id="WP_214299340.1">
    <property type="nucleotide sequence ID" value="NZ_JAHDYS010000010.1"/>
</dbReference>
<sequence>MTDIPIHMKRLFSGFIAGFLATMVFHQLTLEVLWKLGIAPSAPFSMVPTQPFMIPATLSLAFWGGIWGILFVLVERKFPQGGGYWPAAFLFGAILPSIVALLIVLPLKGRPMGGGWKPSFLLTVFVVNGAWGVGTGLLARVLPPRR</sequence>
<comment type="caution">
    <text evidence="2">The sequence shown here is derived from an EMBL/GenBank/DDBJ whole genome shotgun (WGS) entry which is preliminary data.</text>
</comment>
<proteinExistence type="predicted"/>
<organism evidence="2 3">
    <name type="scientific">Pelotalea chapellei</name>
    <dbReference type="NCBI Taxonomy" id="44671"/>
    <lineage>
        <taxon>Bacteria</taxon>
        <taxon>Pseudomonadati</taxon>
        <taxon>Thermodesulfobacteriota</taxon>
        <taxon>Desulfuromonadia</taxon>
        <taxon>Geobacterales</taxon>
        <taxon>Geobacteraceae</taxon>
        <taxon>Pelotalea</taxon>
    </lineage>
</organism>
<evidence type="ECO:0000313" key="2">
    <source>
        <dbReference type="EMBL" id="MBT1072412.1"/>
    </source>
</evidence>
<gene>
    <name evidence="2" type="ORF">KJB30_11485</name>
</gene>
<evidence type="ECO:0000256" key="1">
    <source>
        <dbReference type="SAM" id="Phobius"/>
    </source>
</evidence>
<dbReference type="EMBL" id="JAHDYS010000010">
    <property type="protein sequence ID" value="MBT1072412.1"/>
    <property type="molecule type" value="Genomic_DNA"/>
</dbReference>
<feature type="transmembrane region" description="Helical" evidence="1">
    <location>
        <begin position="54"/>
        <end position="74"/>
    </location>
</feature>
<feature type="transmembrane region" description="Helical" evidence="1">
    <location>
        <begin position="86"/>
        <end position="107"/>
    </location>
</feature>